<feature type="chain" id="PRO_5046380051" description="AP180 N-terminal homology (ANTH) domain-containing protein" evidence="1">
    <location>
        <begin position="16"/>
        <end position="324"/>
    </location>
</feature>
<gene>
    <name evidence="3" type="ORF">PR048_010045</name>
</gene>
<evidence type="ECO:0000259" key="2">
    <source>
        <dbReference type="Pfam" id="PF07651"/>
    </source>
</evidence>
<feature type="domain" description="AP180 N-terminal homology (ANTH)" evidence="2">
    <location>
        <begin position="270"/>
        <end position="314"/>
    </location>
</feature>
<dbReference type="Proteomes" id="UP001159363">
    <property type="component" value="Chromosome 3"/>
</dbReference>
<dbReference type="InterPro" id="IPR011417">
    <property type="entry name" value="ANTH_dom"/>
</dbReference>
<sequence>MLFLFLFQATSISKAINQIENPVKEKHVRSILYPGYKMVSQYSVDLVSGSPDSKRRCWVRLGAGMQAVTPIIIIILNDIPGTIIGTFHEKGANTFWNYALRLPLQENRIVAWKFCHVLHKVLREGHPKVLDGSQRFRPRLDDLGKLWVSFLCHCPVGPLQPVRSVYPCPSSFQLGSEVGGATGDLRWIVVVLQAPHRRLRPIWEKWSCCSYWLLCGLPLLPLNSGRVDLSASIRCQFGFITLLAGNQMGTLSPRVYPQRQCKHVWYSRGWLQVHLREGYGKLIQLYCTLLMTKLDFHRRNPRFPGNLQLTREELESIGENDINN</sequence>
<proteinExistence type="predicted"/>
<dbReference type="InterPro" id="IPR008942">
    <property type="entry name" value="ENTH_VHS"/>
</dbReference>
<protein>
    <recommendedName>
        <fullName evidence="2">AP180 N-terminal homology (ANTH) domain-containing protein</fullName>
    </recommendedName>
</protein>
<dbReference type="EMBL" id="JARBHB010000003">
    <property type="protein sequence ID" value="KAJ8890536.1"/>
    <property type="molecule type" value="Genomic_DNA"/>
</dbReference>
<dbReference type="Gene3D" id="1.25.40.90">
    <property type="match status" value="1"/>
</dbReference>
<accession>A0ABQ9I1M0</accession>
<dbReference type="InterPro" id="IPR030224">
    <property type="entry name" value="Sla2_fam"/>
</dbReference>
<organism evidence="3 4">
    <name type="scientific">Dryococelus australis</name>
    <dbReference type="NCBI Taxonomy" id="614101"/>
    <lineage>
        <taxon>Eukaryota</taxon>
        <taxon>Metazoa</taxon>
        <taxon>Ecdysozoa</taxon>
        <taxon>Arthropoda</taxon>
        <taxon>Hexapoda</taxon>
        <taxon>Insecta</taxon>
        <taxon>Pterygota</taxon>
        <taxon>Neoptera</taxon>
        <taxon>Polyneoptera</taxon>
        <taxon>Phasmatodea</taxon>
        <taxon>Verophasmatodea</taxon>
        <taxon>Anareolatae</taxon>
        <taxon>Phasmatidae</taxon>
        <taxon>Eurycanthinae</taxon>
        <taxon>Dryococelus</taxon>
    </lineage>
</organism>
<evidence type="ECO:0000256" key="1">
    <source>
        <dbReference type="SAM" id="SignalP"/>
    </source>
</evidence>
<evidence type="ECO:0000313" key="4">
    <source>
        <dbReference type="Proteomes" id="UP001159363"/>
    </source>
</evidence>
<reference evidence="3 4" key="1">
    <citation type="submission" date="2023-02" db="EMBL/GenBank/DDBJ databases">
        <title>LHISI_Scaffold_Assembly.</title>
        <authorList>
            <person name="Stuart O.P."/>
            <person name="Cleave R."/>
            <person name="Magrath M.J.L."/>
            <person name="Mikheyev A.S."/>
        </authorList>
    </citation>
    <scope>NUCLEOTIDE SEQUENCE [LARGE SCALE GENOMIC DNA]</scope>
    <source>
        <strain evidence="3">Daus_M_001</strain>
        <tissue evidence="3">Leg muscle</tissue>
    </source>
</reference>
<dbReference type="PANTHER" id="PTHR10407">
    <property type="entry name" value="HUNTINGTIN INTERACTING PROTEIN 1"/>
    <property type="match status" value="1"/>
</dbReference>
<dbReference type="Pfam" id="PF07651">
    <property type="entry name" value="ANTH"/>
    <property type="match status" value="2"/>
</dbReference>
<name>A0ABQ9I1M0_9NEOP</name>
<feature type="domain" description="AP180 N-terminal homology (ANTH)" evidence="2">
    <location>
        <begin position="83"/>
        <end position="148"/>
    </location>
</feature>
<dbReference type="PANTHER" id="PTHR10407:SF15">
    <property type="entry name" value="HUNTINGTIN INTERACTING PROTEIN 1"/>
    <property type="match status" value="1"/>
</dbReference>
<evidence type="ECO:0000313" key="3">
    <source>
        <dbReference type="EMBL" id="KAJ8890536.1"/>
    </source>
</evidence>
<feature type="signal peptide" evidence="1">
    <location>
        <begin position="1"/>
        <end position="15"/>
    </location>
</feature>
<dbReference type="SUPFAM" id="SSF48464">
    <property type="entry name" value="ENTH/VHS domain"/>
    <property type="match status" value="1"/>
</dbReference>
<comment type="caution">
    <text evidence="3">The sequence shown here is derived from an EMBL/GenBank/DDBJ whole genome shotgun (WGS) entry which is preliminary data.</text>
</comment>
<keyword evidence="1" id="KW-0732">Signal</keyword>
<keyword evidence="4" id="KW-1185">Reference proteome</keyword>